<gene>
    <name evidence="5" type="ORF">C9374_004692</name>
</gene>
<reference evidence="5 6" key="1">
    <citation type="journal article" date="2018" name="BMC Genomics">
        <title>The genome of Naegleria lovaniensis, the basis for a comparative approach to unravel pathogenicity factors of the human pathogenic amoeba N. fowleri.</title>
        <authorList>
            <person name="Liechti N."/>
            <person name="Schurch N."/>
            <person name="Bruggmann R."/>
            <person name="Wittwer M."/>
        </authorList>
    </citation>
    <scope>NUCLEOTIDE SEQUENCE [LARGE SCALE GENOMIC DNA]</scope>
    <source>
        <strain evidence="5 6">ATCC 30569</strain>
    </source>
</reference>
<sequence length="549" mass="63783">MSQEIDLAFESFTEGTTHLQNSQYSQAIDCYSKTLKHLNEELSSSSSYELNIRTKTHFYKGLAHFHLLQYTQAIQEFSTVDSIIHHYESSSSSSITTRSEEEEEQDHEDPATVLSSLSPTHIKSLEYWARSLHKNSNNNHSQQEEEEALQLYSRAIDMLLKQQQKSSQPLPSIHSLYMSRGTLHSDLKHYREAIQDFSQCLVVLSELGEEQKFPNMQVHLFSAHHNRAIAYEALKNFEKALEDYSSAIEWLERAPNVEELLGQNPSEALNTYLYRAMLVFNAGGKNEQVLNDLQVVLKYNPHHLVANQIVAQWSYQAKDYEKARESYFRLISICKKQSSAHDELYSYYFNHGMCCKFLGDELRALEDFEQTIQLNDEYFKGFVELARLRKILKRDDDANDMIQLYDRAISLLEKNKVKEEDLPNNKSKAALYFERGVLKSKVEEYESSVEDFTKCLEIEDEHVDALFNRANIYRTHLKDFSKALKDAETVCKLDSNDLEAMMEVGLCLFELDKIDQAKKQFEKILQKDPHHEGAKNYLDYLNNADDENE</sequence>
<dbReference type="PROSITE" id="PS50005">
    <property type="entry name" value="TPR"/>
    <property type="match status" value="2"/>
</dbReference>
<dbReference type="GeneID" id="68097147"/>
<evidence type="ECO:0000313" key="5">
    <source>
        <dbReference type="EMBL" id="KAG2383355.1"/>
    </source>
</evidence>
<keyword evidence="2 3" id="KW-0802">TPR repeat</keyword>
<dbReference type="InterPro" id="IPR011990">
    <property type="entry name" value="TPR-like_helical_dom_sf"/>
</dbReference>
<dbReference type="Gene3D" id="1.25.40.10">
    <property type="entry name" value="Tetratricopeptide repeat domain"/>
    <property type="match status" value="6"/>
</dbReference>
<feature type="region of interest" description="Disordered" evidence="4">
    <location>
        <begin position="90"/>
        <end position="115"/>
    </location>
</feature>
<proteinExistence type="predicted"/>
<evidence type="ECO:0000256" key="1">
    <source>
        <dbReference type="ARBA" id="ARBA00022737"/>
    </source>
</evidence>
<dbReference type="PANTHER" id="PTHR44858:SF1">
    <property type="entry name" value="UDP-N-ACETYLGLUCOSAMINE--PEPTIDE N-ACETYLGLUCOSAMINYLTRANSFERASE SPINDLY-RELATED"/>
    <property type="match status" value="1"/>
</dbReference>
<dbReference type="SUPFAM" id="SSF48452">
    <property type="entry name" value="TPR-like"/>
    <property type="match status" value="3"/>
</dbReference>
<keyword evidence="1" id="KW-0677">Repeat</keyword>
<evidence type="ECO:0000256" key="4">
    <source>
        <dbReference type="SAM" id="MobiDB-lite"/>
    </source>
</evidence>
<accession>A0AA88GSM2</accession>
<feature type="repeat" description="TPR" evidence="3">
    <location>
        <begin position="498"/>
        <end position="531"/>
    </location>
</feature>
<dbReference type="PANTHER" id="PTHR44858">
    <property type="entry name" value="TETRATRICOPEPTIDE REPEAT PROTEIN 6"/>
    <property type="match status" value="1"/>
</dbReference>
<dbReference type="InterPro" id="IPR019734">
    <property type="entry name" value="TPR_rpt"/>
</dbReference>
<evidence type="ECO:0000313" key="6">
    <source>
        <dbReference type="Proteomes" id="UP000816034"/>
    </source>
</evidence>
<organism evidence="5 6">
    <name type="scientific">Naegleria lovaniensis</name>
    <name type="common">Amoeba</name>
    <dbReference type="NCBI Taxonomy" id="51637"/>
    <lineage>
        <taxon>Eukaryota</taxon>
        <taxon>Discoba</taxon>
        <taxon>Heterolobosea</taxon>
        <taxon>Tetramitia</taxon>
        <taxon>Eutetramitia</taxon>
        <taxon>Vahlkampfiidae</taxon>
        <taxon>Naegleria</taxon>
    </lineage>
</organism>
<dbReference type="EMBL" id="PYSW02000021">
    <property type="protein sequence ID" value="KAG2383355.1"/>
    <property type="molecule type" value="Genomic_DNA"/>
</dbReference>
<comment type="caution">
    <text evidence="5">The sequence shown here is derived from an EMBL/GenBank/DDBJ whole genome shotgun (WGS) entry which is preliminary data.</text>
</comment>
<feature type="repeat" description="TPR" evidence="3">
    <location>
        <begin position="429"/>
        <end position="462"/>
    </location>
</feature>
<protein>
    <recommendedName>
        <fullName evidence="7">TPR-like protein</fullName>
    </recommendedName>
</protein>
<dbReference type="InterPro" id="IPR050498">
    <property type="entry name" value="Ycf3"/>
</dbReference>
<dbReference type="Pfam" id="PF13174">
    <property type="entry name" value="TPR_6"/>
    <property type="match status" value="1"/>
</dbReference>
<dbReference type="RefSeq" id="XP_044549034.1">
    <property type="nucleotide sequence ID" value="XM_044694359.1"/>
</dbReference>
<keyword evidence="6" id="KW-1185">Reference proteome</keyword>
<evidence type="ECO:0008006" key="7">
    <source>
        <dbReference type="Google" id="ProtNLM"/>
    </source>
</evidence>
<evidence type="ECO:0000256" key="2">
    <source>
        <dbReference type="ARBA" id="ARBA00022803"/>
    </source>
</evidence>
<name>A0AA88GSM2_NAELO</name>
<dbReference type="Proteomes" id="UP000816034">
    <property type="component" value="Unassembled WGS sequence"/>
</dbReference>
<dbReference type="AlphaFoldDB" id="A0AA88GSM2"/>
<dbReference type="Pfam" id="PF13181">
    <property type="entry name" value="TPR_8"/>
    <property type="match status" value="4"/>
</dbReference>
<dbReference type="SMART" id="SM00028">
    <property type="entry name" value="TPR"/>
    <property type="match status" value="9"/>
</dbReference>
<evidence type="ECO:0000256" key="3">
    <source>
        <dbReference type="PROSITE-ProRule" id="PRU00339"/>
    </source>
</evidence>